<evidence type="ECO:0000313" key="8">
    <source>
        <dbReference type="Proteomes" id="UP001146120"/>
    </source>
</evidence>
<evidence type="ECO:0000256" key="2">
    <source>
        <dbReference type="ARBA" id="ARBA00006035"/>
    </source>
</evidence>
<comment type="caution">
    <text evidence="7">The sequence shown here is derived from an EMBL/GenBank/DDBJ whole genome shotgun (WGS) entry which is preliminary data.</text>
</comment>
<protein>
    <recommendedName>
        <fullName evidence="9">DNA polymerase delta subunit 2</fullName>
    </recommendedName>
</protein>
<dbReference type="Pfam" id="PF04042">
    <property type="entry name" value="DNA_pol_E_B"/>
    <property type="match status" value="1"/>
</dbReference>
<dbReference type="Gene3D" id="3.60.21.50">
    <property type="match status" value="1"/>
</dbReference>
<feature type="domain" description="DNA polymerase delta subunit OB-fold" evidence="6">
    <location>
        <begin position="9"/>
        <end position="150"/>
    </location>
</feature>
<dbReference type="EMBL" id="DAKRPA010000044">
    <property type="protein sequence ID" value="DBA01625.1"/>
    <property type="molecule type" value="Genomic_DNA"/>
</dbReference>
<dbReference type="CDD" id="cd07387">
    <property type="entry name" value="MPP_PolD2_C"/>
    <property type="match status" value="1"/>
</dbReference>
<keyword evidence="4" id="KW-0539">Nucleus</keyword>
<dbReference type="PANTHER" id="PTHR10416:SF0">
    <property type="entry name" value="DNA POLYMERASE DELTA SUBUNIT 2"/>
    <property type="match status" value="1"/>
</dbReference>
<dbReference type="Pfam" id="PF18018">
    <property type="entry name" value="DNA_pol_D_N"/>
    <property type="match status" value="1"/>
</dbReference>
<reference evidence="7" key="2">
    <citation type="journal article" date="2023" name="Microbiol Resour">
        <title>Decontamination and Annotation of the Draft Genome Sequence of the Oomycete Lagenidium giganteum ARSEF 373.</title>
        <authorList>
            <person name="Morgan W.R."/>
            <person name="Tartar A."/>
        </authorList>
    </citation>
    <scope>NUCLEOTIDE SEQUENCE</scope>
    <source>
        <strain evidence="7">ARSEF 373</strain>
    </source>
</reference>
<evidence type="ECO:0000256" key="3">
    <source>
        <dbReference type="ARBA" id="ARBA00022705"/>
    </source>
</evidence>
<keyword evidence="3" id="KW-0235">DNA replication</keyword>
<accession>A0AAV2ZAI0</accession>
<evidence type="ECO:0008006" key="9">
    <source>
        <dbReference type="Google" id="ProtNLM"/>
    </source>
</evidence>
<keyword evidence="8" id="KW-1185">Reference proteome</keyword>
<evidence type="ECO:0000313" key="7">
    <source>
        <dbReference type="EMBL" id="DBA01625.1"/>
    </source>
</evidence>
<evidence type="ECO:0000259" key="5">
    <source>
        <dbReference type="Pfam" id="PF04042"/>
    </source>
</evidence>
<dbReference type="InterPro" id="IPR040663">
    <property type="entry name" value="DNA_pol_D_N"/>
</dbReference>
<dbReference type="Proteomes" id="UP001146120">
    <property type="component" value="Unassembled WGS sequence"/>
</dbReference>
<evidence type="ECO:0000256" key="1">
    <source>
        <dbReference type="ARBA" id="ARBA00004123"/>
    </source>
</evidence>
<dbReference type="PANTHER" id="PTHR10416">
    <property type="entry name" value="DNA POLYMERASE DELTA SUBUNIT 2"/>
    <property type="match status" value="1"/>
</dbReference>
<dbReference type="GO" id="GO:0043625">
    <property type="term" value="C:delta DNA polymerase complex"/>
    <property type="evidence" value="ECO:0007669"/>
    <property type="project" value="TreeGrafter"/>
</dbReference>
<dbReference type="GO" id="GO:0006271">
    <property type="term" value="P:DNA strand elongation involved in DNA replication"/>
    <property type="evidence" value="ECO:0007669"/>
    <property type="project" value="TreeGrafter"/>
</dbReference>
<dbReference type="AlphaFoldDB" id="A0AAV2ZAI0"/>
<dbReference type="GO" id="GO:0003677">
    <property type="term" value="F:DNA binding"/>
    <property type="evidence" value="ECO:0007669"/>
    <property type="project" value="InterPro"/>
</dbReference>
<proteinExistence type="inferred from homology"/>
<organism evidence="7 8">
    <name type="scientific">Lagenidium giganteum</name>
    <dbReference type="NCBI Taxonomy" id="4803"/>
    <lineage>
        <taxon>Eukaryota</taxon>
        <taxon>Sar</taxon>
        <taxon>Stramenopiles</taxon>
        <taxon>Oomycota</taxon>
        <taxon>Peronosporomycetes</taxon>
        <taxon>Pythiales</taxon>
        <taxon>Pythiaceae</taxon>
    </lineage>
</organism>
<dbReference type="Gene3D" id="2.40.50.430">
    <property type="match status" value="1"/>
</dbReference>
<evidence type="ECO:0000259" key="6">
    <source>
        <dbReference type="Pfam" id="PF18018"/>
    </source>
</evidence>
<reference evidence="7" key="1">
    <citation type="submission" date="2022-11" db="EMBL/GenBank/DDBJ databases">
        <authorList>
            <person name="Morgan W.R."/>
            <person name="Tartar A."/>
        </authorList>
    </citation>
    <scope>NUCLEOTIDE SEQUENCE</scope>
    <source>
        <strain evidence="7">ARSEF 373</strain>
    </source>
</reference>
<feature type="domain" description="DNA polymerase alpha/delta/epsilon subunit B" evidence="5">
    <location>
        <begin position="170"/>
        <end position="400"/>
    </location>
</feature>
<dbReference type="InterPro" id="IPR007185">
    <property type="entry name" value="DNA_pol_a/d/e_bsu"/>
</dbReference>
<name>A0AAV2ZAI0_9STRA</name>
<dbReference type="InterPro" id="IPR024826">
    <property type="entry name" value="DNA_pol_delta/II_ssu"/>
</dbReference>
<dbReference type="InterPro" id="IPR041863">
    <property type="entry name" value="PolD2_C"/>
</dbReference>
<gene>
    <name evidence="7" type="ORF">N0F65_011381</name>
</gene>
<sequence>MADKSFHQQYSHIYVARLAQLRDTVLRAIEDREKAASAEDATAAAAVPVLPKIIDLRDGDECAIVGTVLKVLHDKPCVFAALSSDERIVSFTAMHKKLASDEDHLVLEDESGRVELDGAIDVGATATGVILGLRGRMSATKKGVFHVEQVFVPRLAPQFPLPERQASEYVALVSGLHIGRQNDTMPLRNHVLVDYLAGRIGNQDEKQFVARIVRTVFAGNLVDAVATTSDHKYGALAKKSTEQLTLEALPMRNTDELLSTLAATMCVDVMPGETDPSNHTLPQQSFHSCLFPRSARFASFRAVTNPYEAQIGGVQFLGHSGQPVESLLQSTLTTKPEGSDDSKDADASDALDCMARCLEWRHIAPTAPDLLACFPLAKDDPFVLETSPHVFFAGNQKAFQTKMFTDSTGRSTRLITVPSFAETGTIVLVDLKDLSCFPITLA</sequence>
<evidence type="ECO:0000256" key="4">
    <source>
        <dbReference type="ARBA" id="ARBA00023242"/>
    </source>
</evidence>
<comment type="subcellular location">
    <subcellularLocation>
        <location evidence="1">Nucleus</location>
    </subcellularLocation>
</comment>
<comment type="similarity">
    <text evidence="2">Belongs to the DNA polymerase delta/II small subunit family.</text>
</comment>